<dbReference type="Proteomes" id="UP000607653">
    <property type="component" value="Unassembled WGS sequence"/>
</dbReference>
<sequence length="54" mass="5807">MDALKGCSGLFYTFEPLQYQPTFDSARAKIPASSFIATFPPLTAAGNSYSLPES</sequence>
<accession>A0A822ZRJ6</accession>
<organism evidence="1 2">
    <name type="scientific">Nelumbo nucifera</name>
    <name type="common">Sacred lotus</name>
    <dbReference type="NCBI Taxonomy" id="4432"/>
    <lineage>
        <taxon>Eukaryota</taxon>
        <taxon>Viridiplantae</taxon>
        <taxon>Streptophyta</taxon>
        <taxon>Embryophyta</taxon>
        <taxon>Tracheophyta</taxon>
        <taxon>Spermatophyta</taxon>
        <taxon>Magnoliopsida</taxon>
        <taxon>Proteales</taxon>
        <taxon>Nelumbonaceae</taxon>
        <taxon>Nelumbo</taxon>
    </lineage>
</organism>
<keyword evidence="2" id="KW-1185">Reference proteome</keyword>
<reference evidence="1 2" key="1">
    <citation type="journal article" date="2020" name="Mol. Biol. Evol.">
        <title>Distinct Expression and Methylation Patterns for Genes with Different Fates following a Single Whole-Genome Duplication in Flowering Plants.</title>
        <authorList>
            <person name="Shi T."/>
            <person name="Rahmani R.S."/>
            <person name="Gugger P.F."/>
            <person name="Wang M."/>
            <person name="Li H."/>
            <person name="Zhang Y."/>
            <person name="Li Z."/>
            <person name="Wang Q."/>
            <person name="Van de Peer Y."/>
            <person name="Marchal K."/>
            <person name="Chen J."/>
        </authorList>
    </citation>
    <scope>NUCLEOTIDE SEQUENCE [LARGE SCALE GENOMIC DNA]</scope>
    <source>
        <tissue evidence="1">Leaf</tissue>
    </source>
</reference>
<dbReference type="AlphaFoldDB" id="A0A822ZRJ6"/>
<name>A0A822ZRJ6_NELNU</name>
<evidence type="ECO:0000313" key="2">
    <source>
        <dbReference type="Proteomes" id="UP000607653"/>
    </source>
</evidence>
<gene>
    <name evidence="1" type="ORF">HUJ06_004199</name>
</gene>
<proteinExistence type="predicted"/>
<evidence type="ECO:0000313" key="1">
    <source>
        <dbReference type="EMBL" id="DAD45969.1"/>
    </source>
</evidence>
<protein>
    <submittedName>
        <fullName evidence="1">Uncharacterized protein</fullName>
    </submittedName>
</protein>
<comment type="caution">
    <text evidence="1">The sequence shown here is derived from an EMBL/GenBank/DDBJ whole genome shotgun (WGS) entry which is preliminary data.</text>
</comment>
<dbReference type="EMBL" id="DUZY01000007">
    <property type="protein sequence ID" value="DAD45969.1"/>
    <property type="molecule type" value="Genomic_DNA"/>
</dbReference>